<name>A0ABT2D9C2_9BURK</name>
<reference evidence="4 5" key="1">
    <citation type="submission" date="2022-08" db="EMBL/GenBank/DDBJ databases">
        <title>Reclassification of Massilia species as members of the genera Telluria, Duganella, Pseudoduganella, Mokoshia gen. nov. and Zemynaea gen. nov. using orthogonal and non-orthogonal genome-based approaches.</title>
        <authorList>
            <person name="Bowman J.P."/>
        </authorList>
    </citation>
    <scope>NUCLEOTIDE SEQUENCE [LARGE SCALE GENOMIC DNA]</scope>
    <source>
        <strain evidence="4 5">JCM 31605</strain>
    </source>
</reference>
<dbReference type="EMBL" id="JANUHB010000002">
    <property type="protein sequence ID" value="MCS0807916.1"/>
    <property type="molecule type" value="Genomic_DNA"/>
</dbReference>
<dbReference type="PANTHER" id="PTHR43877:SF2">
    <property type="entry name" value="AMINOALKYLPHOSPHONATE N-ACETYLTRANSFERASE-RELATED"/>
    <property type="match status" value="1"/>
</dbReference>
<evidence type="ECO:0000313" key="4">
    <source>
        <dbReference type="EMBL" id="MCS0807916.1"/>
    </source>
</evidence>
<evidence type="ECO:0000256" key="2">
    <source>
        <dbReference type="ARBA" id="ARBA00023315"/>
    </source>
</evidence>
<dbReference type="PANTHER" id="PTHR43877">
    <property type="entry name" value="AMINOALKYLPHOSPHONATE N-ACETYLTRANSFERASE-RELATED-RELATED"/>
    <property type="match status" value="1"/>
</dbReference>
<keyword evidence="5" id="KW-1185">Reference proteome</keyword>
<dbReference type="Proteomes" id="UP001206126">
    <property type="component" value="Unassembled WGS sequence"/>
</dbReference>
<accession>A0ABT2D9C2</accession>
<evidence type="ECO:0000256" key="1">
    <source>
        <dbReference type="ARBA" id="ARBA00022679"/>
    </source>
</evidence>
<feature type="domain" description="N-acetyltransferase" evidence="3">
    <location>
        <begin position="1"/>
        <end position="150"/>
    </location>
</feature>
<dbReference type="RefSeq" id="WP_258821700.1">
    <property type="nucleotide sequence ID" value="NZ_JANUHB010000002.1"/>
</dbReference>
<dbReference type="SUPFAM" id="SSF55729">
    <property type="entry name" value="Acyl-CoA N-acyltransferases (Nat)"/>
    <property type="match status" value="1"/>
</dbReference>
<comment type="caution">
    <text evidence="4">The sequence shown here is derived from an EMBL/GenBank/DDBJ whole genome shotgun (WGS) entry which is preliminary data.</text>
</comment>
<dbReference type="Gene3D" id="3.40.630.30">
    <property type="match status" value="1"/>
</dbReference>
<evidence type="ECO:0000313" key="5">
    <source>
        <dbReference type="Proteomes" id="UP001206126"/>
    </source>
</evidence>
<evidence type="ECO:0000259" key="3">
    <source>
        <dbReference type="PROSITE" id="PS51186"/>
    </source>
</evidence>
<keyword evidence="2" id="KW-0012">Acyltransferase</keyword>
<gene>
    <name evidence="4" type="ORF">NX774_08270</name>
</gene>
<dbReference type="InterPro" id="IPR050832">
    <property type="entry name" value="Bact_Acetyltransf"/>
</dbReference>
<keyword evidence="1" id="KW-0808">Transferase</keyword>
<protein>
    <submittedName>
        <fullName evidence="4">GNAT family N-acetyltransferase</fullName>
    </submittedName>
</protein>
<dbReference type="Pfam" id="PF13673">
    <property type="entry name" value="Acetyltransf_10"/>
    <property type="match status" value="1"/>
</dbReference>
<dbReference type="CDD" id="cd04301">
    <property type="entry name" value="NAT_SF"/>
    <property type="match status" value="1"/>
</dbReference>
<proteinExistence type="predicted"/>
<dbReference type="PROSITE" id="PS51186">
    <property type="entry name" value="GNAT"/>
    <property type="match status" value="1"/>
</dbReference>
<dbReference type="InterPro" id="IPR016181">
    <property type="entry name" value="Acyl_CoA_acyltransferase"/>
</dbReference>
<sequence>MLIRRLEDADIPAVARLFRAAALEFIVHESPPEGAANFLRENDEEGLRGFVRQGHVYHVALADGELAGFVAVRELTHLFHLFVDKRWHGRGVARRLWDVARRAALDAGNPGFFTVNSSNHALPVYAAWGFVPTAERQFTKGLYYTPMRLEPVV</sequence>
<dbReference type="InterPro" id="IPR000182">
    <property type="entry name" value="GNAT_dom"/>
</dbReference>
<organism evidence="4 5">
    <name type="scientific">Massilia agilis</name>
    <dbReference type="NCBI Taxonomy" id="1811226"/>
    <lineage>
        <taxon>Bacteria</taxon>
        <taxon>Pseudomonadati</taxon>
        <taxon>Pseudomonadota</taxon>
        <taxon>Betaproteobacteria</taxon>
        <taxon>Burkholderiales</taxon>
        <taxon>Oxalobacteraceae</taxon>
        <taxon>Telluria group</taxon>
        <taxon>Massilia</taxon>
    </lineage>
</organism>